<keyword evidence="2" id="KW-1185">Reference proteome</keyword>
<feature type="compositionally biased region" description="Basic residues" evidence="1">
    <location>
        <begin position="74"/>
        <end position="92"/>
    </location>
</feature>
<name>A0A7I4YR58_HAECO</name>
<feature type="compositionally biased region" description="Basic and acidic residues" evidence="1">
    <location>
        <begin position="1"/>
        <end position="16"/>
    </location>
</feature>
<feature type="region of interest" description="Disordered" evidence="1">
    <location>
        <begin position="62"/>
        <end position="92"/>
    </location>
</feature>
<organism evidence="2 3">
    <name type="scientific">Haemonchus contortus</name>
    <name type="common">Barber pole worm</name>
    <dbReference type="NCBI Taxonomy" id="6289"/>
    <lineage>
        <taxon>Eukaryota</taxon>
        <taxon>Metazoa</taxon>
        <taxon>Ecdysozoa</taxon>
        <taxon>Nematoda</taxon>
        <taxon>Chromadorea</taxon>
        <taxon>Rhabditida</taxon>
        <taxon>Rhabditina</taxon>
        <taxon>Rhabditomorpha</taxon>
        <taxon>Strongyloidea</taxon>
        <taxon>Trichostrongylidae</taxon>
        <taxon>Haemonchus</taxon>
    </lineage>
</organism>
<dbReference type="AlphaFoldDB" id="A0A7I4YR58"/>
<protein>
    <submittedName>
        <fullName evidence="3">Transcriptional regulator</fullName>
    </submittedName>
</protein>
<accession>A0A7I4YR58</accession>
<evidence type="ECO:0000256" key="1">
    <source>
        <dbReference type="SAM" id="MobiDB-lite"/>
    </source>
</evidence>
<evidence type="ECO:0000313" key="3">
    <source>
        <dbReference type="WBParaSite" id="HCON_00124090-00001"/>
    </source>
</evidence>
<dbReference type="Proteomes" id="UP000025227">
    <property type="component" value="Unplaced"/>
</dbReference>
<evidence type="ECO:0000313" key="2">
    <source>
        <dbReference type="Proteomes" id="UP000025227"/>
    </source>
</evidence>
<feature type="region of interest" description="Disordered" evidence="1">
    <location>
        <begin position="1"/>
        <end position="34"/>
    </location>
</feature>
<feature type="compositionally biased region" description="Low complexity" evidence="1">
    <location>
        <begin position="62"/>
        <end position="73"/>
    </location>
</feature>
<dbReference type="WBParaSite" id="HCON_00124090-00001">
    <property type="protein sequence ID" value="HCON_00124090-00001"/>
    <property type="gene ID" value="HCON_00124090"/>
</dbReference>
<sequence length="92" mass="10431">MDRDRQRQRDAMRAEVLRQQQGAADASNQQREAALADQRRTIDLQRASLLALAQTVQQRAMASAAPATMMPATGRKKRRALFGRKSAHFRRL</sequence>
<feature type="compositionally biased region" description="Polar residues" evidence="1">
    <location>
        <begin position="18"/>
        <end position="31"/>
    </location>
</feature>
<reference evidence="3" key="1">
    <citation type="submission" date="2020-12" db="UniProtKB">
        <authorList>
            <consortium name="WormBaseParasite"/>
        </authorList>
    </citation>
    <scope>IDENTIFICATION</scope>
    <source>
        <strain evidence="3">MHco3</strain>
    </source>
</reference>
<proteinExistence type="predicted"/>